<protein>
    <recommendedName>
        <fullName evidence="1">Transposase DDE domain-containing protein</fullName>
    </recommendedName>
</protein>
<dbReference type="EMBL" id="MT219824">
    <property type="protein sequence ID" value="QIZ19317.1"/>
    <property type="molecule type" value="Genomic_DNA"/>
</dbReference>
<gene>
    <name evidence="2" type="ORF">pRT18-1_294k_tetX_00222</name>
    <name evidence="3" type="ORF">pRW7-1_235k_tetX_00162</name>
</gene>
<dbReference type="InterPro" id="IPR012337">
    <property type="entry name" value="RNaseH-like_sf"/>
</dbReference>
<dbReference type="NCBIfam" id="NF033539">
    <property type="entry name" value="transpos_IS1380"/>
    <property type="match status" value="1"/>
</dbReference>
<dbReference type="EMBL" id="MT219825">
    <property type="protein sequence ID" value="QIZ19569.1"/>
    <property type="molecule type" value="Genomic_DNA"/>
</dbReference>
<evidence type="ECO:0000313" key="2">
    <source>
        <dbReference type="EMBL" id="QIZ19317.1"/>
    </source>
</evidence>
<organism evidence="2">
    <name type="scientific">Escherichia coli</name>
    <dbReference type="NCBI Taxonomy" id="562"/>
    <lineage>
        <taxon>Bacteria</taxon>
        <taxon>Pseudomonadati</taxon>
        <taxon>Pseudomonadota</taxon>
        <taxon>Gammaproteobacteria</taxon>
        <taxon>Enterobacterales</taxon>
        <taxon>Enterobacteriaceae</taxon>
        <taxon>Escherichia</taxon>
    </lineage>
</organism>
<dbReference type="Pfam" id="PF13701">
    <property type="entry name" value="DDE_Tnp_1_4"/>
    <property type="match status" value="1"/>
</dbReference>
<dbReference type="SUPFAM" id="SSF53098">
    <property type="entry name" value="Ribonuclease H-like"/>
    <property type="match status" value="1"/>
</dbReference>
<sequence length="600" mass="68244">MIAFNHVVPVLNLSVFNVRRAPAFAFEQSKRATIGGRFIRVDESWDLPLLHVVEDFTQKPVCSFAVTTGGEIKIDSAAPAVDGPVQIRPAAIDLHVGFIHVPRAKIGRVTPVPAQPFFHFRRITLNPAVNRGVIDIHSAFSQHLLQLTVTDAVFAVPAYGPQNDVTLKMPAFEWVHVQLHQQKGMISLSPPTICNSALFLLLENAKSNGIFDFIENDLVFDNDSTNKIKMNHIKTMLCGHFIGIDKLERLKLLQNDPLVNEFDISVKEPETVSRFLGNFNFKTTQMFRDINFKVFKKLLTKSKLTSITIDIDSSVINVEGHQEGASKGYNPKKLGNRCYNIQFAFCDELKAYVTGFVRSGNTYTANGASEMIKEIVANIKTDDLEILFRMDSGYFDEKIIETIESLGCKYLIKAKSYSTLASQATNSSVVFVKGEEGRETTELFTKLDNWEKDRRFVVSRVLKPEKERAQISLLEGSEYEYFFFVTNTTLLSEKVVISYEKRGNAENYIKEAKYDMAVGHLLLKSFWANEAVFQMMMLSYNLFLLFKIDSLEPSEYRQQIKTFRLKYVFLAAKIIKTARTVIMNLSENYPYKEVYEKCLV</sequence>
<dbReference type="AlphaFoldDB" id="A0A6H1PXE3"/>
<evidence type="ECO:0000313" key="3">
    <source>
        <dbReference type="EMBL" id="QIZ19569.1"/>
    </source>
</evidence>
<feature type="domain" description="Transposase DDE" evidence="1">
    <location>
        <begin position="233"/>
        <end position="599"/>
    </location>
</feature>
<accession>A0A6H1PXE3</accession>
<dbReference type="InterPro" id="IPR047960">
    <property type="entry name" value="Transpos_IS1380"/>
</dbReference>
<reference evidence="2" key="1">
    <citation type="submission" date="2020-03" db="EMBL/GenBank/DDBJ databases">
        <title>Deciphering the structural diversity and classification of mobile tigecycline resistance gene tet(X)-bearing plasmidome among bacteria.</title>
        <authorList>
            <person name="Li R."/>
            <person name="Lu X."/>
            <person name="Peng K."/>
            <person name="Liu Z."/>
            <person name="Li Y."/>
            <person name="Liu Y."/>
            <person name="Xiao X."/>
            <person name="Wang Z."/>
        </authorList>
    </citation>
    <scope>NUCLEOTIDE SEQUENCE</scope>
    <source>
        <strain evidence="2">RT18-1</strain>
        <strain evidence="3">RW7-1</strain>
        <plasmid evidence="2">pRT18-1_294k_tetX</plasmid>
        <plasmid evidence="3">pRW7-1_235k_tetX</plasmid>
    </source>
</reference>
<geneLocation type="plasmid" evidence="3">
    <name>pRW7-1_235k_tetX</name>
</geneLocation>
<keyword evidence="2" id="KW-0614">Plasmid</keyword>
<evidence type="ECO:0000259" key="1">
    <source>
        <dbReference type="Pfam" id="PF13701"/>
    </source>
</evidence>
<geneLocation type="plasmid" evidence="2">
    <name>pRT18-1_294k_tetX</name>
</geneLocation>
<dbReference type="InterPro" id="IPR025668">
    <property type="entry name" value="Tnp_DDE_dom"/>
</dbReference>
<name>A0A6H1PXE3_ECOLX</name>
<proteinExistence type="predicted"/>